<feature type="chain" id="PRO_5002526142" evidence="1">
    <location>
        <begin position="20"/>
        <end position="77"/>
    </location>
</feature>
<feature type="signal peptide" evidence="1">
    <location>
        <begin position="1"/>
        <end position="19"/>
    </location>
</feature>
<proteinExistence type="predicted"/>
<keyword evidence="1" id="KW-0732">Signal</keyword>
<name>A0A0F7ZZ17_9HYPO</name>
<dbReference type="EMBL" id="KQ030535">
    <property type="protein sequence ID" value="KJZ73442.1"/>
    <property type="molecule type" value="Genomic_DNA"/>
</dbReference>
<evidence type="ECO:0000313" key="2">
    <source>
        <dbReference type="EMBL" id="KJZ73442.1"/>
    </source>
</evidence>
<gene>
    <name evidence="2" type="ORF">HIM_07236</name>
</gene>
<keyword evidence="3" id="KW-1185">Reference proteome</keyword>
<dbReference type="AlphaFoldDB" id="A0A0F7ZZ17"/>
<protein>
    <submittedName>
        <fullName evidence="2">Uncharacterized protein</fullName>
    </submittedName>
</protein>
<evidence type="ECO:0000313" key="3">
    <source>
        <dbReference type="Proteomes" id="UP000054481"/>
    </source>
</evidence>
<reference evidence="2 3" key="1">
    <citation type="journal article" date="2014" name="Genome Biol. Evol.">
        <title>Comparative genomics and transcriptomics analyses reveal divergent lifestyle features of nematode endoparasitic fungus Hirsutella minnesotensis.</title>
        <authorList>
            <person name="Lai Y."/>
            <person name="Liu K."/>
            <person name="Zhang X."/>
            <person name="Zhang X."/>
            <person name="Li K."/>
            <person name="Wang N."/>
            <person name="Shu C."/>
            <person name="Wu Y."/>
            <person name="Wang C."/>
            <person name="Bushley K.E."/>
            <person name="Xiang M."/>
            <person name="Liu X."/>
        </authorList>
    </citation>
    <scope>NUCLEOTIDE SEQUENCE [LARGE SCALE GENOMIC DNA]</scope>
    <source>
        <strain evidence="2 3">3608</strain>
    </source>
</reference>
<sequence>MQVLNTAFAILAGLALAQAAPTTHKDMQIAQDSQFAEDMKMNSMVKRHCGVDEYGNPFCVHRPICKLHPDGSQICIL</sequence>
<dbReference type="Proteomes" id="UP000054481">
    <property type="component" value="Unassembled WGS sequence"/>
</dbReference>
<organism evidence="2 3">
    <name type="scientific">Hirsutella minnesotensis 3608</name>
    <dbReference type="NCBI Taxonomy" id="1043627"/>
    <lineage>
        <taxon>Eukaryota</taxon>
        <taxon>Fungi</taxon>
        <taxon>Dikarya</taxon>
        <taxon>Ascomycota</taxon>
        <taxon>Pezizomycotina</taxon>
        <taxon>Sordariomycetes</taxon>
        <taxon>Hypocreomycetidae</taxon>
        <taxon>Hypocreales</taxon>
        <taxon>Ophiocordycipitaceae</taxon>
        <taxon>Hirsutella</taxon>
    </lineage>
</organism>
<evidence type="ECO:0000256" key="1">
    <source>
        <dbReference type="SAM" id="SignalP"/>
    </source>
</evidence>
<accession>A0A0F7ZZ17</accession>